<proteinExistence type="predicted"/>
<dbReference type="OrthoDB" id="4739136at2759"/>
<dbReference type="Proteomes" id="UP000070501">
    <property type="component" value="Unassembled WGS sequence"/>
</dbReference>
<evidence type="ECO:0000313" key="3">
    <source>
        <dbReference type="Proteomes" id="UP000070501"/>
    </source>
</evidence>
<gene>
    <name evidence="2" type="ORF">Micbo1qcDRAFT_224173</name>
</gene>
<accession>A0A136J4Z5</accession>
<dbReference type="InParanoid" id="A0A136J4Z5"/>
<dbReference type="EMBL" id="KQ964249">
    <property type="protein sequence ID" value="KXJ92046.1"/>
    <property type="molecule type" value="Genomic_DNA"/>
</dbReference>
<sequence length="398" mass="44300">MPNFLDDSFLSAPIEAQDEPVTASPFDHLYRQAKSPPLTERHLPIEQCIAALTIEEGLESVAPRHGPCDQDGPTPESCANLSEHLKSRRPRLAKGPTEPAVLLDPSTYSKAKVAFRQAVVQMLVDQMKPHFRDEQYSIKVAFGHLMLQTWKDSSTSVANFAVMLDHPRTIATVPEEFGNAKMAAAIISAIQADTTGLFTPSDGKSALPAETVPFYRVEAQVPTGRLVADVLCPAAGHDSGYYLDLERLHLPQPTPILQLQVLRLGKAIDWMVEIVSHDDSSRPPTKKAFTQAKIYWDRDTVGDFPRLRGCPNLKGLTVKTMYEFQWWQESMDYVIEVTIIRRWDTSWACAQGKEPAVSLSLTMRGGSCDSISKENVGDFITHVQTVARLIGDMTRERQ</sequence>
<organism evidence="2 3">
    <name type="scientific">Microdochium bolleyi</name>
    <dbReference type="NCBI Taxonomy" id="196109"/>
    <lineage>
        <taxon>Eukaryota</taxon>
        <taxon>Fungi</taxon>
        <taxon>Dikarya</taxon>
        <taxon>Ascomycota</taxon>
        <taxon>Pezizomycotina</taxon>
        <taxon>Sordariomycetes</taxon>
        <taxon>Xylariomycetidae</taxon>
        <taxon>Xylariales</taxon>
        <taxon>Microdochiaceae</taxon>
        <taxon>Microdochium</taxon>
    </lineage>
</organism>
<name>A0A136J4Z5_9PEZI</name>
<dbReference type="AlphaFoldDB" id="A0A136J4Z5"/>
<dbReference type="STRING" id="196109.A0A136J4Z5"/>
<evidence type="ECO:0000313" key="2">
    <source>
        <dbReference type="EMBL" id="KXJ92046.1"/>
    </source>
</evidence>
<reference evidence="3" key="1">
    <citation type="submission" date="2016-02" db="EMBL/GenBank/DDBJ databases">
        <title>Draft genome sequence of Microdochium bolleyi, a fungal endophyte of beachgrass.</title>
        <authorList>
            <consortium name="DOE Joint Genome Institute"/>
            <person name="David A.S."/>
            <person name="May G."/>
            <person name="Haridas S."/>
            <person name="Lim J."/>
            <person name="Wang M."/>
            <person name="Labutti K."/>
            <person name="Lipzen A."/>
            <person name="Barry K."/>
            <person name="Grigoriev I.V."/>
        </authorList>
    </citation>
    <scope>NUCLEOTIDE SEQUENCE [LARGE SCALE GENOMIC DNA]</scope>
    <source>
        <strain evidence="3">J235TASD1</strain>
    </source>
</reference>
<feature type="region of interest" description="Disordered" evidence="1">
    <location>
        <begin position="63"/>
        <end position="98"/>
    </location>
</feature>
<protein>
    <submittedName>
        <fullName evidence="2">Uncharacterized protein</fullName>
    </submittedName>
</protein>
<keyword evidence="3" id="KW-1185">Reference proteome</keyword>
<evidence type="ECO:0000256" key="1">
    <source>
        <dbReference type="SAM" id="MobiDB-lite"/>
    </source>
</evidence>